<keyword evidence="3" id="KW-1185">Reference proteome</keyword>
<feature type="region of interest" description="Disordered" evidence="1">
    <location>
        <begin position="110"/>
        <end position="181"/>
    </location>
</feature>
<evidence type="ECO:0000313" key="2">
    <source>
        <dbReference type="EMBL" id="KAK8100922.1"/>
    </source>
</evidence>
<feature type="compositionally biased region" description="Acidic residues" evidence="1">
    <location>
        <begin position="166"/>
        <end position="181"/>
    </location>
</feature>
<dbReference type="EMBL" id="JAQQWP010000009">
    <property type="protein sequence ID" value="KAK8100922.1"/>
    <property type="molecule type" value="Genomic_DNA"/>
</dbReference>
<feature type="region of interest" description="Disordered" evidence="1">
    <location>
        <begin position="313"/>
        <end position="332"/>
    </location>
</feature>
<feature type="compositionally biased region" description="Polar residues" evidence="1">
    <location>
        <begin position="205"/>
        <end position="216"/>
    </location>
</feature>
<feature type="compositionally biased region" description="Polar residues" evidence="1">
    <location>
        <begin position="129"/>
        <end position="140"/>
    </location>
</feature>
<sequence length="332" mass="36142">MAPTNKTNFKSYESAIRLLAAVIATTKPKLDFKAIALHMGRDSTGPSVDHRLRPIKKLAKMQEQYVAEDKNPGDLPVDEKEIQKLFGESTADGIEWQFRSIKKLAKAQQEAAKKGEDTSKVTIDGVGTPKTNRSIASTPGSRKRFTSAVKTPTTGGKRSRLQKIDDDLDDDVDDEELEEFDTPTHKKAKFMDGAINQQAPPPSANTPHCGNGQQPLSIFGSGQPQAAAAHAIPHSESVLIHDDDELVEINSSQFSQSSAKSRLQAATRPKIPKQEPVSADVSGSFPDIPQALENSHDVAASFYKPHSFSVVPPHDNSFLSNQSHDDLAEDEV</sequence>
<comment type="caution">
    <text evidence="2">The sequence shown here is derived from an EMBL/GenBank/DDBJ whole genome shotgun (WGS) entry which is preliminary data.</text>
</comment>
<proteinExistence type="predicted"/>
<evidence type="ECO:0000256" key="1">
    <source>
        <dbReference type="SAM" id="MobiDB-lite"/>
    </source>
</evidence>
<feature type="compositionally biased region" description="Low complexity" evidence="1">
    <location>
        <begin position="251"/>
        <end position="261"/>
    </location>
</feature>
<gene>
    <name evidence="2" type="ORF">PG999_011296</name>
</gene>
<dbReference type="Proteomes" id="UP001392437">
    <property type="component" value="Unassembled WGS sequence"/>
</dbReference>
<feature type="region of interest" description="Disordered" evidence="1">
    <location>
        <begin position="196"/>
        <end position="236"/>
    </location>
</feature>
<evidence type="ECO:0000313" key="3">
    <source>
        <dbReference type="Proteomes" id="UP001392437"/>
    </source>
</evidence>
<organism evidence="2 3">
    <name type="scientific">Apiospora kogelbergensis</name>
    <dbReference type="NCBI Taxonomy" id="1337665"/>
    <lineage>
        <taxon>Eukaryota</taxon>
        <taxon>Fungi</taxon>
        <taxon>Dikarya</taxon>
        <taxon>Ascomycota</taxon>
        <taxon>Pezizomycotina</taxon>
        <taxon>Sordariomycetes</taxon>
        <taxon>Xylariomycetidae</taxon>
        <taxon>Amphisphaeriales</taxon>
        <taxon>Apiosporaceae</taxon>
        <taxon>Apiospora</taxon>
    </lineage>
</organism>
<dbReference type="AlphaFoldDB" id="A0AAW0QDW1"/>
<feature type="region of interest" description="Disordered" evidence="1">
    <location>
        <begin position="251"/>
        <end position="292"/>
    </location>
</feature>
<name>A0AAW0QDW1_9PEZI</name>
<accession>A0AAW0QDW1</accession>
<protein>
    <submittedName>
        <fullName evidence="2">Uncharacterized protein</fullName>
    </submittedName>
</protein>
<feature type="compositionally biased region" description="Low complexity" evidence="1">
    <location>
        <begin position="220"/>
        <end position="235"/>
    </location>
</feature>
<reference evidence="2 3" key="1">
    <citation type="submission" date="2023-01" db="EMBL/GenBank/DDBJ databases">
        <title>Analysis of 21 Apiospora genomes using comparative genomics revels a genus with tremendous synthesis potential of carbohydrate active enzymes and secondary metabolites.</title>
        <authorList>
            <person name="Sorensen T."/>
        </authorList>
    </citation>
    <scope>NUCLEOTIDE SEQUENCE [LARGE SCALE GENOMIC DNA]</scope>
    <source>
        <strain evidence="2 3">CBS 117206</strain>
    </source>
</reference>